<dbReference type="EMBL" id="MU839831">
    <property type="protein sequence ID" value="KAK1756783.1"/>
    <property type="molecule type" value="Genomic_DNA"/>
</dbReference>
<organism evidence="3 4">
    <name type="scientific">Echria macrotheca</name>
    <dbReference type="NCBI Taxonomy" id="438768"/>
    <lineage>
        <taxon>Eukaryota</taxon>
        <taxon>Fungi</taxon>
        <taxon>Dikarya</taxon>
        <taxon>Ascomycota</taxon>
        <taxon>Pezizomycotina</taxon>
        <taxon>Sordariomycetes</taxon>
        <taxon>Sordariomycetidae</taxon>
        <taxon>Sordariales</taxon>
        <taxon>Schizotheciaceae</taxon>
        <taxon>Echria</taxon>
    </lineage>
</organism>
<dbReference type="Pfam" id="PF11915">
    <property type="entry name" value="DUF3433"/>
    <property type="match status" value="2"/>
</dbReference>
<sequence>MTLRDSRGVPTATITGNGGPMMTTITERDAHGVPTATITAEVSHGFRLVTLTDAEGRPTATITVEPPPSYWSPKSNSSLSGSGSSSDQSLHHPLKQSEYWLAYFLPVFLTTVVAICAQVISSDIRVMLPFHNLTRDNGRGVPASQSLLIPAGVINDYVTSFRMLVRLREPLPILGDLLVLLAALVTALSGEAVGIKLYGKCGEDYFNGCFLGIAVITGPAIALKVCLCLELVVLVVIWVLLTRWRTGVASVPHTIAATASLVQDPSVRGLFRKMEVDEDDRDGPGGYVREKWILDRLRNHVFGLGRFTHPLYNTEDYGVVVREKDEVLVGLKSQGSFRSIKTSLVRRTSSFKTALARTATACRSRAPGWLISQPTTNYVSLGGLIFFGGLLLLVLYYENTHGNDGFEDFMMDQNFGARFLFTVLGILISFFWGYYAAAIAILEPYRRLAVAPQPAAYSILISPSTAAVTDVASTILAGRSGWFVSLVQASVFLSNFTPVLLSGVPFSPAQTLLAHRLSAYSAVGCLAFMLLTLLAGAIWVRYPRMPLDPASLAGRIYYVCDSIMTHDFRGTSLLEKKAFRGRVGKTKRYRFGKMIGVSGAARTGVDYDDAHLIDGEKLDDVDL</sequence>
<proteinExistence type="predicted"/>
<evidence type="ECO:0000313" key="4">
    <source>
        <dbReference type="Proteomes" id="UP001239445"/>
    </source>
</evidence>
<keyword evidence="2" id="KW-1133">Transmembrane helix</keyword>
<feature type="transmembrane region" description="Helical" evidence="2">
    <location>
        <begin position="517"/>
        <end position="540"/>
    </location>
</feature>
<feature type="transmembrane region" description="Helical" evidence="2">
    <location>
        <begin position="210"/>
        <end position="241"/>
    </location>
</feature>
<name>A0AAJ0BGL1_9PEZI</name>
<feature type="transmembrane region" description="Helical" evidence="2">
    <location>
        <begin position="417"/>
        <end position="442"/>
    </location>
</feature>
<feature type="region of interest" description="Disordered" evidence="1">
    <location>
        <begin position="1"/>
        <end position="21"/>
    </location>
</feature>
<dbReference type="PANTHER" id="PTHR37544">
    <property type="entry name" value="SPRAY-RELATED"/>
    <property type="match status" value="1"/>
</dbReference>
<dbReference type="AlphaFoldDB" id="A0AAJ0BGL1"/>
<evidence type="ECO:0000256" key="1">
    <source>
        <dbReference type="SAM" id="MobiDB-lite"/>
    </source>
</evidence>
<feature type="region of interest" description="Disordered" evidence="1">
    <location>
        <begin position="57"/>
        <end position="89"/>
    </location>
</feature>
<feature type="transmembrane region" description="Helical" evidence="2">
    <location>
        <begin position="171"/>
        <end position="190"/>
    </location>
</feature>
<feature type="transmembrane region" description="Helical" evidence="2">
    <location>
        <begin position="100"/>
        <end position="120"/>
    </location>
</feature>
<feature type="transmembrane region" description="Helical" evidence="2">
    <location>
        <begin position="482"/>
        <end position="505"/>
    </location>
</feature>
<protein>
    <submittedName>
        <fullName evidence="3">Uncharacterized protein</fullName>
    </submittedName>
</protein>
<dbReference type="InterPro" id="IPR021840">
    <property type="entry name" value="DUF3433"/>
</dbReference>
<keyword evidence="2" id="KW-0472">Membrane</keyword>
<feature type="compositionally biased region" description="Low complexity" evidence="1">
    <location>
        <begin position="72"/>
        <end position="88"/>
    </location>
</feature>
<reference evidence="3" key="1">
    <citation type="submission" date="2023-06" db="EMBL/GenBank/DDBJ databases">
        <title>Genome-scale phylogeny and comparative genomics of the fungal order Sordariales.</title>
        <authorList>
            <consortium name="Lawrence Berkeley National Laboratory"/>
            <person name="Hensen N."/>
            <person name="Bonometti L."/>
            <person name="Westerberg I."/>
            <person name="Brannstrom I.O."/>
            <person name="Guillou S."/>
            <person name="Cros-Aarteil S."/>
            <person name="Calhoun S."/>
            <person name="Haridas S."/>
            <person name="Kuo A."/>
            <person name="Mondo S."/>
            <person name="Pangilinan J."/>
            <person name="Riley R."/>
            <person name="Labutti K."/>
            <person name="Andreopoulos B."/>
            <person name="Lipzen A."/>
            <person name="Chen C."/>
            <person name="Yanf M."/>
            <person name="Daum C."/>
            <person name="Ng V."/>
            <person name="Clum A."/>
            <person name="Steindorff A."/>
            <person name="Ohm R."/>
            <person name="Martin F."/>
            <person name="Silar P."/>
            <person name="Natvig D."/>
            <person name="Lalanne C."/>
            <person name="Gautier V."/>
            <person name="Ament-Velasquez S.L."/>
            <person name="Kruys A."/>
            <person name="Hutchinson M.I."/>
            <person name="Powell A.J."/>
            <person name="Barry K."/>
            <person name="Miller A.N."/>
            <person name="Grigoriev I.V."/>
            <person name="Debuchy R."/>
            <person name="Gladieux P."/>
            <person name="Thoren M.H."/>
            <person name="Johannesson H."/>
        </authorList>
    </citation>
    <scope>NUCLEOTIDE SEQUENCE</scope>
    <source>
        <strain evidence="3">PSN4</strain>
    </source>
</reference>
<gene>
    <name evidence="3" type="ORF">QBC47DRAFT_341563</name>
</gene>
<feature type="transmembrane region" description="Helical" evidence="2">
    <location>
        <begin position="454"/>
        <end position="476"/>
    </location>
</feature>
<feature type="transmembrane region" description="Helical" evidence="2">
    <location>
        <begin position="378"/>
        <end position="397"/>
    </location>
</feature>
<dbReference type="Proteomes" id="UP001239445">
    <property type="component" value="Unassembled WGS sequence"/>
</dbReference>
<evidence type="ECO:0000313" key="3">
    <source>
        <dbReference type="EMBL" id="KAK1756783.1"/>
    </source>
</evidence>
<comment type="caution">
    <text evidence="3">The sequence shown here is derived from an EMBL/GenBank/DDBJ whole genome shotgun (WGS) entry which is preliminary data.</text>
</comment>
<evidence type="ECO:0000256" key="2">
    <source>
        <dbReference type="SAM" id="Phobius"/>
    </source>
</evidence>
<keyword evidence="2" id="KW-0812">Transmembrane</keyword>
<keyword evidence="4" id="KW-1185">Reference proteome</keyword>
<dbReference type="PANTHER" id="PTHR37544:SF3">
    <property type="entry name" value="SPRAY"/>
    <property type="match status" value="1"/>
</dbReference>
<accession>A0AAJ0BGL1</accession>